<evidence type="ECO:0000313" key="5">
    <source>
        <dbReference type="EMBL" id="AIS31917.1"/>
    </source>
</evidence>
<dbReference type="InterPro" id="IPR001173">
    <property type="entry name" value="Glyco_trans_2-like"/>
</dbReference>
<keyword evidence="2 5" id="KW-0808">Transferase</keyword>
<dbReference type="Pfam" id="PF00535">
    <property type="entry name" value="Glycos_transf_2"/>
    <property type="match status" value="1"/>
</dbReference>
<dbReference type="EMBL" id="CP006933">
    <property type="protein sequence ID" value="AIS31917.1"/>
    <property type="molecule type" value="Genomic_DNA"/>
</dbReference>
<reference evidence="5" key="1">
    <citation type="submission" date="2013-12" db="EMBL/GenBank/DDBJ databases">
        <title>The complete genome sequence of Methanobacterium sp. BRM9.</title>
        <authorList>
            <consortium name="Pastoral Greenhouse Gas Research Consortium"/>
            <person name="Kelly W.J."/>
            <person name="Leahy S.C."/>
            <person name="Perry R."/>
            <person name="Li D."/>
            <person name="Altermann E."/>
            <person name="Lambie S.C."/>
            <person name="Attwood G.T."/>
        </authorList>
    </citation>
    <scope>NUCLEOTIDE SEQUENCE [LARGE SCALE GENOMIC DNA]</scope>
    <source>
        <strain evidence="5">BRM9</strain>
    </source>
</reference>
<dbReference type="KEGG" id="mfc:BRM9_1101"/>
<name>A0A089ZD16_METFO</name>
<dbReference type="GeneID" id="26739489"/>
<evidence type="ECO:0000256" key="1">
    <source>
        <dbReference type="ARBA" id="ARBA00022676"/>
    </source>
</evidence>
<evidence type="ECO:0000313" key="8">
    <source>
        <dbReference type="Proteomes" id="UP000062768"/>
    </source>
</evidence>
<keyword evidence="3" id="KW-1133">Transmembrane helix</keyword>
<feature type="transmembrane region" description="Helical" evidence="3">
    <location>
        <begin position="308"/>
        <end position="330"/>
    </location>
</feature>
<sequence length="332" mass="38118">MSFIDIIVGVKNEEKYIKKCITSLQNQTITDINILVVDGLSVDKTPHIVREISGKDPRVKLLINPQEVIGSARNLGLEHSSAEYVAYLDGHCYVGQDWLETLYKSLEKYHKQCRLAAVGSTYSSPPDDSFFGKTIALAQQTIFGGFGTSYTSSQKVVLVETVAFALYQRSTLEKENVTYDESMTQCEDTDFNYQLVKAGYKLLRHPQALVYQYRRPNSREFYRQMVNYGEGRAKFARKHPETLKWYHLIPLIFIIYPTLFLIILLLYLTGYLGINILLLVLIPLSLYVFLDMVYTMMLVVKLGNWRGIYSLLVFPLEHWGYGLGFLKGLLKR</sequence>
<dbReference type="PANTHER" id="PTHR43630">
    <property type="entry name" value="POLY-BETA-1,6-N-ACETYL-D-GLUCOSAMINE SYNTHASE"/>
    <property type="match status" value="1"/>
</dbReference>
<protein>
    <submittedName>
        <fullName evidence="5">Glycosyl transferase GT2 family</fullName>
    </submittedName>
</protein>
<keyword evidence="3" id="KW-0472">Membrane</keyword>
<dbReference type="EMBL" id="LN734822">
    <property type="protein sequence ID" value="CEL24881.1"/>
    <property type="molecule type" value="Genomic_DNA"/>
</dbReference>
<dbReference type="PANTHER" id="PTHR43630:SF1">
    <property type="entry name" value="POLY-BETA-1,6-N-ACETYL-D-GLUCOSAMINE SYNTHASE"/>
    <property type="match status" value="1"/>
</dbReference>
<feature type="domain" description="Glycosyltransferase 2-like" evidence="4">
    <location>
        <begin position="6"/>
        <end position="172"/>
    </location>
</feature>
<dbReference type="InterPro" id="IPR029044">
    <property type="entry name" value="Nucleotide-diphossugar_trans"/>
</dbReference>
<evidence type="ECO:0000256" key="3">
    <source>
        <dbReference type="SAM" id="Phobius"/>
    </source>
</evidence>
<feature type="transmembrane region" description="Helical" evidence="3">
    <location>
        <begin position="245"/>
        <end position="269"/>
    </location>
</feature>
<keyword evidence="1" id="KW-0328">Glycosyltransferase</keyword>
<feature type="transmembrane region" description="Helical" evidence="3">
    <location>
        <begin position="276"/>
        <end position="296"/>
    </location>
</feature>
<dbReference type="AlphaFoldDB" id="A0A089ZD16"/>
<keyword evidence="3" id="KW-0812">Transmembrane</keyword>
<proteinExistence type="predicted"/>
<dbReference type="STRING" id="2162.BRM9_1101"/>
<dbReference type="RefSeq" id="WP_048085087.1">
    <property type="nucleotide sequence ID" value="NZ_CP006933.1"/>
</dbReference>
<dbReference type="Proteomes" id="UP000029661">
    <property type="component" value="Chromosome"/>
</dbReference>
<reference evidence="6" key="2">
    <citation type="submission" date="2014-09" db="EMBL/GenBank/DDBJ databases">
        <authorList>
            <person name="Bishop-Lilly K.A."/>
            <person name="Broomall S.M."/>
            <person name="Chain P.S."/>
            <person name="Chertkov O."/>
            <person name="Coyne S.R."/>
            <person name="Daligault H.E."/>
            <person name="Davenport K.W."/>
            <person name="Erkkila T."/>
            <person name="Frey K.G."/>
            <person name="Gibbons H.S."/>
            <person name="Gu W."/>
            <person name="Jaissle J."/>
            <person name="Johnson S.L."/>
            <person name="Koroleva G.I."/>
            <person name="Ladner J.T."/>
            <person name="Lo C.-C."/>
            <person name="Minogue T.D."/>
            <person name="Munk C."/>
            <person name="Palacios G.F."/>
            <person name="Redden C.L."/>
            <person name="Rosenzweig C.N."/>
            <person name="Scholz M.B."/>
            <person name="Teshima H."/>
            <person name="Xu Y."/>
        </authorList>
    </citation>
    <scope>NUCLEOTIDE SEQUENCE</scope>
    <source>
        <strain evidence="6">Mb9</strain>
    </source>
</reference>
<evidence type="ECO:0000313" key="6">
    <source>
        <dbReference type="EMBL" id="CEL24881.1"/>
    </source>
</evidence>
<keyword evidence="8" id="KW-1185">Reference proteome</keyword>
<dbReference type="CDD" id="cd02525">
    <property type="entry name" value="Succinoglycan_BP_ExoA"/>
    <property type="match status" value="1"/>
</dbReference>
<dbReference type="OrthoDB" id="77457at2157"/>
<evidence type="ECO:0000256" key="2">
    <source>
        <dbReference type="ARBA" id="ARBA00022679"/>
    </source>
</evidence>
<evidence type="ECO:0000259" key="4">
    <source>
        <dbReference type="Pfam" id="PF00535"/>
    </source>
</evidence>
<evidence type="ECO:0000313" key="7">
    <source>
        <dbReference type="Proteomes" id="UP000029661"/>
    </source>
</evidence>
<accession>A0A089ZD16</accession>
<dbReference type="Gene3D" id="3.90.550.10">
    <property type="entry name" value="Spore Coat Polysaccharide Biosynthesis Protein SpsA, Chain A"/>
    <property type="match status" value="1"/>
</dbReference>
<gene>
    <name evidence="5" type="ORF">BRM9_1101</name>
    <name evidence="6" type="ORF">MB9_1243</name>
</gene>
<dbReference type="Proteomes" id="UP000062768">
    <property type="component" value="Chromosome I"/>
</dbReference>
<dbReference type="SUPFAM" id="SSF53448">
    <property type="entry name" value="Nucleotide-diphospho-sugar transferases"/>
    <property type="match status" value="1"/>
</dbReference>
<dbReference type="PATRIC" id="fig|2162.10.peg.1301"/>
<organism evidence="5 7">
    <name type="scientific">Methanobacterium formicicum</name>
    <dbReference type="NCBI Taxonomy" id="2162"/>
    <lineage>
        <taxon>Archaea</taxon>
        <taxon>Methanobacteriati</taxon>
        <taxon>Methanobacteriota</taxon>
        <taxon>Methanomada group</taxon>
        <taxon>Methanobacteria</taxon>
        <taxon>Methanobacteriales</taxon>
        <taxon>Methanobacteriaceae</taxon>
        <taxon>Methanobacterium</taxon>
    </lineage>
</organism>
<dbReference type="GO" id="GO:0016757">
    <property type="term" value="F:glycosyltransferase activity"/>
    <property type="evidence" value="ECO:0007669"/>
    <property type="project" value="UniProtKB-KW"/>
</dbReference>